<keyword evidence="1" id="KW-0808">Transferase</keyword>
<dbReference type="Proteomes" id="UP001597018">
    <property type="component" value="Unassembled WGS sequence"/>
</dbReference>
<dbReference type="InterPro" id="IPR023606">
    <property type="entry name" value="CoA-Trfase_III_dom_1_sf"/>
</dbReference>
<organism evidence="1 2">
    <name type="scientific">Saccharopolyspora rosea</name>
    <dbReference type="NCBI Taxonomy" id="524884"/>
    <lineage>
        <taxon>Bacteria</taxon>
        <taxon>Bacillati</taxon>
        <taxon>Actinomycetota</taxon>
        <taxon>Actinomycetes</taxon>
        <taxon>Pseudonocardiales</taxon>
        <taxon>Pseudonocardiaceae</taxon>
        <taxon>Saccharopolyspora</taxon>
    </lineage>
</organism>
<dbReference type="Pfam" id="PF02515">
    <property type="entry name" value="CoA_transf_3"/>
    <property type="match status" value="2"/>
</dbReference>
<evidence type="ECO:0000313" key="2">
    <source>
        <dbReference type="Proteomes" id="UP001597018"/>
    </source>
</evidence>
<dbReference type="RefSeq" id="WP_345601119.1">
    <property type="nucleotide sequence ID" value="NZ_BAABLT010000028.1"/>
</dbReference>
<gene>
    <name evidence="1" type="ORF">ACFQ16_25620</name>
</gene>
<evidence type="ECO:0000313" key="1">
    <source>
        <dbReference type="EMBL" id="MFD0923139.1"/>
    </source>
</evidence>
<dbReference type="Gene3D" id="3.40.50.10540">
    <property type="entry name" value="Crotonobetainyl-coa:carnitine coa-transferase, domain 1"/>
    <property type="match status" value="2"/>
</dbReference>
<dbReference type="PANTHER" id="PTHR48228:SF5">
    <property type="entry name" value="ALPHA-METHYLACYL-COA RACEMASE"/>
    <property type="match status" value="1"/>
</dbReference>
<keyword evidence="2" id="KW-1185">Reference proteome</keyword>
<reference evidence="2" key="1">
    <citation type="journal article" date="2019" name="Int. J. Syst. Evol. Microbiol.">
        <title>The Global Catalogue of Microorganisms (GCM) 10K type strain sequencing project: providing services to taxonomists for standard genome sequencing and annotation.</title>
        <authorList>
            <consortium name="The Broad Institute Genomics Platform"/>
            <consortium name="The Broad Institute Genome Sequencing Center for Infectious Disease"/>
            <person name="Wu L."/>
            <person name="Ma J."/>
        </authorList>
    </citation>
    <scope>NUCLEOTIDE SEQUENCE [LARGE SCALE GENOMIC DNA]</scope>
    <source>
        <strain evidence="2">CCUG 56401</strain>
    </source>
</reference>
<dbReference type="SUPFAM" id="SSF89796">
    <property type="entry name" value="CoA-transferase family III (CaiB/BaiF)"/>
    <property type="match status" value="2"/>
</dbReference>
<proteinExistence type="predicted"/>
<dbReference type="GO" id="GO:0016740">
    <property type="term" value="F:transferase activity"/>
    <property type="evidence" value="ECO:0007669"/>
    <property type="project" value="UniProtKB-KW"/>
</dbReference>
<dbReference type="PANTHER" id="PTHR48228">
    <property type="entry name" value="SUCCINYL-COA--D-CITRAMALATE COA-TRANSFERASE"/>
    <property type="match status" value="1"/>
</dbReference>
<dbReference type="InterPro" id="IPR050509">
    <property type="entry name" value="CoA-transferase_III"/>
</dbReference>
<comment type="caution">
    <text evidence="1">The sequence shown here is derived from an EMBL/GenBank/DDBJ whole genome shotgun (WGS) entry which is preliminary data.</text>
</comment>
<name>A0ABW3FXR8_9PSEU</name>
<protein>
    <submittedName>
        <fullName evidence="1">CoA transferase</fullName>
    </submittedName>
</protein>
<dbReference type="InterPro" id="IPR003673">
    <property type="entry name" value="CoA-Trfase_fam_III"/>
</dbReference>
<dbReference type="EMBL" id="JBHTIW010000029">
    <property type="protein sequence ID" value="MFD0923139.1"/>
    <property type="molecule type" value="Genomic_DNA"/>
</dbReference>
<sequence length="562" mass="59485">MTTTLTADVAGLVAAEQLGALSGEYAADPLVSDVDWAGRVDLPLADELAVQAACGIMHVHGRAAGRPQRLGVDYASVLAGVLAVQGVLAASIARVRGARLTAVRTSVADAALLAVQQYLAVATTDDDWAERWEPGGRPPFTSRDGVRFEVETLYAEGWRRFWQELGADREAVAEGWWPFQQRFATAAGHLPEALHATARNTDYEAVVAAATAAVGVSVLPVRDVPSPPVEVPACGLRPLPGTATRESEKRGEAPLDGLVVVESTRRIQGPLVGHVLRLLGAEVIRVEPPGGDPMRGIPPMAGDCSVRFRALNDGKRAVEVDIKSPAGQRELRELVAGADAFVHNWAPGKAEQLGLDAEDLVRASPGLTYAWASGWEPLSWPELPLGTDFLVQAHSGLGAAAYPGDEPSMPSLMTLTDILGGMVCAQGVLASLLRRVRTGRGSHVDSSLFSASGVVPRGVHRPVWTVLDRPLRTADGYLVLPRDMAPGDVAGPLGLAAGGTPGEVAARLRDRPTEVWTELLADAGVVATPVCTDLRALAEDPRFERALGRTTHVHPLSPWEFS</sequence>
<accession>A0ABW3FXR8</accession>